<dbReference type="PROSITE" id="PS50011">
    <property type="entry name" value="PROTEIN_KINASE_DOM"/>
    <property type="match status" value="1"/>
</dbReference>
<evidence type="ECO:0000313" key="6">
    <source>
        <dbReference type="EMBL" id="CAK66457.1"/>
    </source>
</evidence>
<dbReference type="GO" id="GO:0005737">
    <property type="term" value="C:cytoplasm"/>
    <property type="evidence" value="ECO:0000318"/>
    <property type="project" value="GO_Central"/>
</dbReference>
<comment type="similarity">
    <text evidence="4">Belongs to the protein kinase superfamily.</text>
</comment>
<dbReference type="eggNOG" id="KOG0032">
    <property type="taxonomic scope" value="Eukaryota"/>
</dbReference>
<dbReference type="AlphaFoldDB" id="A0C6P0"/>
<evidence type="ECO:0000256" key="1">
    <source>
        <dbReference type="ARBA" id="ARBA00022741"/>
    </source>
</evidence>
<dbReference type="Pfam" id="PF00069">
    <property type="entry name" value="Pkinase"/>
    <property type="match status" value="1"/>
</dbReference>
<feature type="binding site" evidence="3">
    <location>
        <position position="143"/>
    </location>
    <ligand>
        <name>ATP</name>
        <dbReference type="ChEBI" id="CHEBI:30616"/>
    </ligand>
</feature>
<sequence length="491" mass="58430">MNELMQGLLQDDNIIQNRDNIKKINRQTIQNIQQDLFYFREVQNFNLIERMRKRLFQTNQKNLPLILHYSNNFTAELNFIINHSVEIDLFLKELSKCIIDGFDQQHQSLQNIGTGSTAQVRLFKIDQVFLAENSIDHKLYAVKQIEKEQVTGRHRVLRSKTSLEEIFMMWSLDHPNIMKLHQIYESEKHIRLIICLFKENNLSIKSKILISYSKERWSNYQLKQLIIGAPKYLKLNQGIMHQDLKPFNILYKNKDPLDWQFGIGDFGFSTQIKQQQQHMHQKLQNIKKSQRCMDCPAIVRITKLNSFYNSHSFKSKTKDDTFRQNVNDQINYYGKVCIPQSLKSFIISKVRKNPLHRFTLQQCLDYDFYKENLSKFNQLSQEIQEQIQRCSFQTQAEDNGDSKHKMSNSLVIKNTKQQKKAIFTSRFLCYTETINLTLRFIMNKYSNKTQVISLNYTCQNLNNRSSQSNKIEQILLLNQNQLNQKRFVKFF</sequence>
<dbReference type="GeneID" id="5019652"/>
<dbReference type="InterPro" id="IPR017441">
    <property type="entry name" value="Protein_kinase_ATP_BS"/>
</dbReference>
<dbReference type="InterPro" id="IPR011009">
    <property type="entry name" value="Kinase-like_dom_sf"/>
</dbReference>
<feature type="domain" description="Protein kinase" evidence="5">
    <location>
        <begin position="106"/>
        <end position="428"/>
    </location>
</feature>
<evidence type="ECO:0000256" key="3">
    <source>
        <dbReference type="PROSITE-ProRule" id="PRU10141"/>
    </source>
</evidence>
<organism evidence="6 7">
    <name type="scientific">Paramecium tetraurelia</name>
    <dbReference type="NCBI Taxonomy" id="5888"/>
    <lineage>
        <taxon>Eukaryota</taxon>
        <taxon>Sar</taxon>
        <taxon>Alveolata</taxon>
        <taxon>Ciliophora</taxon>
        <taxon>Intramacronucleata</taxon>
        <taxon>Oligohymenophorea</taxon>
        <taxon>Peniculida</taxon>
        <taxon>Parameciidae</taxon>
        <taxon>Paramecium</taxon>
    </lineage>
</organism>
<dbReference type="InterPro" id="IPR008271">
    <property type="entry name" value="Ser/Thr_kinase_AS"/>
</dbReference>
<keyword evidence="4" id="KW-0418">Kinase</keyword>
<keyword evidence="4" id="KW-0808">Transferase</keyword>
<dbReference type="GO" id="GO:0004674">
    <property type="term" value="F:protein serine/threonine kinase activity"/>
    <property type="evidence" value="ECO:0000318"/>
    <property type="project" value="GO_Central"/>
</dbReference>
<dbReference type="PROSITE" id="PS00107">
    <property type="entry name" value="PROTEIN_KINASE_ATP"/>
    <property type="match status" value="1"/>
</dbReference>
<dbReference type="EMBL" id="CT868045">
    <property type="protein sequence ID" value="CAK66457.1"/>
    <property type="molecule type" value="Genomic_DNA"/>
</dbReference>
<dbReference type="KEGG" id="ptm:GSPATT00035586001"/>
<dbReference type="OrthoDB" id="5979581at2759"/>
<keyword evidence="2 3" id="KW-0067">ATP-binding</keyword>
<dbReference type="HOGENOM" id="CLU_556053_0_0_1"/>
<protein>
    <recommendedName>
        <fullName evidence="5">Protein kinase domain-containing protein</fullName>
    </recommendedName>
</protein>
<keyword evidence="7" id="KW-1185">Reference proteome</keyword>
<dbReference type="InParanoid" id="A0C6P0"/>
<keyword evidence="1 3" id="KW-0547">Nucleotide-binding</keyword>
<evidence type="ECO:0000256" key="2">
    <source>
        <dbReference type="ARBA" id="ARBA00022840"/>
    </source>
</evidence>
<keyword evidence="4" id="KW-0723">Serine/threonine-protein kinase</keyword>
<evidence type="ECO:0000259" key="5">
    <source>
        <dbReference type="PROSITE" id="PS50011"/>
    </source>
</evidence>
<dbReference type="PANTHER" id="PTHR24347">
    <property type="entry name" value="SERINE/THREONINE-PROTEIN KINASE"/>
    <property type="match status" value="1"/>
</dbReference>
<evidence type="ECO:0000313" key="7">
    <source>
        <dbReference type="Proteomes" id="UP000000600"/>
    </source>
</evidence>
<gene>
    <name evidence="6" type="ORF">GSPATT00035586001</name>
</gene>
<dbReference type="SUPFAM" id="SSF56112">
    <property type="entry name" value="Protein kinase-like (PK-like)"/>
    <property type="match status" value="1"/>
</dbReference>
<dbReference type="Gene3D" id="1.10.510.10">
    <property type="entry name" value="Transferase(Phosphotransferase) domain 1"/>
    <property type="match status" value="1"/>
</dbReference>
<evidence type="ECO:0000256" key="4">
    <source>
        <dbReference type="RuleBase" id="RU000304"/>
    </source>
</evidence>
<accession>A0C6P0</accession>
<dbReference type="SMART" id="SM00220">
    <property type="entry name" value="S_TKc"/>
    <property type="match status" value="1"/>
</dbReference>
<dbReference type="GO" id="GO:0005524">
    <property type="term" value="F:ATP binding"/>
    <property type="evidence" value="ECO:0007669"/>
    <property type="project" value="UniProtKB-UniRule"/>
</dbReference>
<name>A0C6P0_PARTE</name>
<dbReference type="Proteomes" id="UP000000600">
    <property type="component" value="Unassembled WGS sequence"/>
</dbReference>
<reference evidence="6 7" key="1">
    <citation type="journal article" date="2006" name="Nature">
        <title>Global trends of whole-genome duplications revealed by the ciliate Paramecium tetraurelia.</title>
        <authorList>
            <consortium name="Genoscope"/>
            <person name="Aury J.-M."/>
            <person name="Jaillon O."/>
            <person name="Duret L."/>
            <person name="Noel B."/>
            <person name="Jubin C."/>
            <person name="Porcel B.M."/>
            <person name="Segurens B."/>
            <person name="Daubin V."/>
            <person name="Anthouard V."/>
            <person name="Aiach N."/>
            <person name="Arnaiz O."/>
            <person name="Billaut A."/>
            <person name="Beisson J."/>
            <person name="Blanc I."/>
            <person name="Bouhouche K."/>
            <person name="Camara F."/>
            <person name="Duharcourt S."/>
            <person name="Guigo R."/>
            <person name="Gogendeau D."/>
            <person name="Katinka M."/>
            <person name="Keller A.-M."/>
            <person name="Kissmehl R."/>
            <person name="Klotz C."/>
            <person name="Koll F."/>
            <person name="Le Moue A."/>
            <person name="Lepere C."/>
            <person name="Malinsky S."/>
            <person name="Nowacki M."/>
            <person name="Nowak J.K."/>
            <person name="Plattner H."/>
            <person name="Poulain J."/>
            <person name="Ruiz F."/>
            <person name="Serrano V."/>
            <person name="Zagulski M."/>
            <person name="Dessen P."/>
            <person name="Betermier M."/>
            <person name="Weissenbach J."/>
            <person name="Scarpelli C."/>
            <person name="Schachter V."/>
            <person name="Sperling L."/>
            <person name="Meyer E."/>
            <person name="Cohen J."/>
            <person name="Wincker P."/>
        </authorList>
    </citation>
    <scope>NUCLEOTIDE SEQUENCE [LARGE SCALE GENOMIC DNA]</scope>
    <source>
        <strain evidence="6 7">Stock d4-2</strain>
    </source>
</reference>
<proteinExistence type="inferred from homology"/>
<dbReference type="RefSeq" id="XP_001433854.1">
    <property type="nucleotide sequence ID" value="XM_001433817.1"/>
</dbReference>
<dbReference type="InterPro" id="IPR000719">
    <property type="entry name" value="Prot_kinase_dom"/>
</dbReference>
<dbReference type="Gene3D" id="3.30.200.20">
    <property type="entry name" value="Phosphorylase Kinase, domain 1"/>
    <property type="match status" value="1"/>
</dbReference>
<dbReference type="PROSITE" id="PS00108">
    <property type="entry name" value="PROTEIN_KINASE_ST"/>
    <property type="match status" value="1"/>
</dbReference>